<keyword evidence="7" id="KW-1185">Reference proteome</keyword>
<name>A0A2T0B1S1_9CLOT</name>
<evidence type="ECO:0000259" key="4">
    <source>
        <dbReference type="PROSITE" id="PS50042"/>
    </source>
</evidence>
<feature type="domain" description="Cyclic nucleotide-binding" evidence="4">
    <location>
        <begin position="27"/>
        <end position="146"/>
    </location>
</feature>
<dbReference type="Proteomes" id="UP000239706">
    <property type="component" value="Unassembled WGS sequence"/>
</dbReference>
<dbReference type="InterPro" id="IPR012318">
    <property type="entry name" value="HTH_CRP"/>
</dbReference>
<protein>
    <submittedName>
        <fullName evidence="6">cAMP receptor protein</fullName>
    </submittedName>
</protein>
<evidence type="ECO:0000256" key="1">
    <source>
        <dbReference type="ARBA" id="ARBA00023015"/>
    </source>
</evidence>
<dbReference type="PROSITE" id="PS51063">
    <property type="entry name" value="HTH_CRP_2"/>
    <property type="match status" value="1"/>
</dbReference>
<keyword evidence="1" id="KW-0805">Transcription regulation</keyword>
<keyword evidence="2" id="KW-0238">DNA-binding</keyword>
<dbReference type="Pfam" id="PF13545">
    <property type="entry name" value="HTH_Crp_2"/>
    <property type="match status" value="1"/>
</dbReference>
<dbReference type="InterPro" id="IPR000595">
    <property type="entry name" value="cNMP-bd_dom"/>
</dbReference>
<dbReference type="CDD" id="cd00092">
    <property type="entry name" value="HTH_CRP"/>
    <property type="match status" value="1"/>
</dbReference>
<keyword evidence="3" id="KW-0804">Transcription</keyword>
<dbReference type="InterPro" id="IPR050397">
    <property type="entry name" value="Env_Response_Regulators"/>
</dbReference>
<evidence type="ECO:0000256" key="2">
    <source>
        <dbReference type="ARBA" id="ARBA00023125"/>
    </source>
</evidence>
<dbReference type="PANTHER" id="PTHR24567">
    <property type="entry name" value="CRP FAMILY TRANSCRIPTIONAL REGULATORY PROTEIN"/>
    <property type="match status" value="1"/>
</dbReference>
<dbReference type="GO" id="GO:0003700">
    <property type="term" value="F:DNA-binding transcription factor activity"/>
    <property type="evidence" value="ECO:0007669"/>
    <property type="project" value="TreeGrafter"/>
</dbReference>
<reference evidence="6 7" key="1">
    <citation type="submission" date="2018-03" db="EMBL/GenBank/DDBJ databases">
        <title>Genome sequence of Clostridium liquoris DSM 100320.</title>
        <authorList>
            <person name="Poehlein A."/>
            <person name="Daniel R."/>
        </authorList>
    </citation>
    <scope>NUCLEOTIDE SEQUENCE [LARGE SCALE GENOMIC DNA]</scope>
    <source>
        <strain evidence="6 7">DSM 100320</strain>
    </source>
</reference>
<dbReference type="SMART" id="SM00100">
    <property type="entry name" value="cNMP"/>
    <property type="match status" value="1"/>
</dbReference>
<comment type="caution">
    <text evidence="6">The sequence shown here is derived from an EMBL/GenBank/DDBJ whole genome shotgun (WGS) entry which is preliminary data.</text>
</comment>
<dbReference type="SUPFAM" id="SSF51206">
    <property type="entry name" value="cAMP-binding domain-like"/>
    <property type="match status" value="1"/>
</dbReference>
<dbReference type="InterPro" id="IPR018490">
    <property type="entry name" value="cNMP-bd_dom_sf"/>
</dbReference>
<dbReference type="Pfam" id="PF00027">
    <property type="entry name" value="cNMP_binding"/>
    <property type="match status" value="1"/>
</dbReference>
<dbReference type="PROSITE" id="PS50042">
    <property type="entry name" value="CNMP_BINDING_3"/>
    <property type="match status" value="1"/>
</dbReference>
<sequence length="242" mass="28092">MLILLKGIVWGELMDKILKGDICGLSLFEDLKEEEIEVLVEKGSKEKLKKGEKLFSEKDLVNRIYIVLQGKVTLFRYSEVGQKRVIYILNRDEIINEVIFDGLPASINCEAFEDSIILSFKKEDLLKVMEKNFSFNKRVLNSMGRKIRRLYRQLKNVVPIKVDKKLAAKLWKLSKDYGVEIEEGTLIDLNITITYIADMLGSTRETVSRSMNKLQKEGLIEYRNKKIIVKSKEKLSMYFRGV</sequence>
<dbReference type="PRINTS" id="PR00034">
    <property type="entry name" value="HTHCRP"/>
</dbReference>
<dbReference type="Gene3D" id="2.60.120.10">
    <property type="entry name" value="Jelly Rolls"/>
    <property type="match status" value="1"/>
</dbReference>
<evidence type="ECO:0000313" key="6">
    <source>
        <dbReference type="EMBL" id="PRR77766.1"/>
    </source>
</evidence>
<dbReference type="InterPro" id="IPR036390">
    <property type="entry name" value="WH_DNA-bd_sf"/>
</dbReference>
<dbReference type="SMART" id="SM00419">
    <property type="entry name" value="HTH_CRP"/>
    <property type="match status" value="1"/>
</dbReference>
<evidence type="ECO:0000256" key="3">
    <source>
        <dbReference type="ARBA" id="ARBA00023163"/>
    </source>
</evidence>
<accession>A0A2T0B1S1</accession>
<dbReference type="GO" id="GO:0005829">
    <property type="term" value="C:cytosol"/>
    <property type="evidence" value="ECO:0007669"/>
    <property type="project" value="TreeGrafter"/>
</dbReference>
<dbReference type="Gene3D" id="1.10.10.10">
    <property type="entry name" value="Winged helix-like DNA-binding domain superfamily/Winged helix DNA-binding domain"/>
    <property type="match status" value="1"/>
</dbReference>
<gene>
    <name evidence="6" type="primary">crp</name>
    <name evidence="6" type="ORF">CLLI_21540</name>
</gene>
<dbReference type="SUPFAM" id="SSF46785">
    <property type="entry name" value="Winged helix' DNA-binding domain"/>
    <property type="match status" value="1"/>
</dbReference>
<dbReference type="EMBL" id="PVXO01000058">
    <property type="protein sequence ID" value="PRR77766.1"/>
    <property type="molecule type" value="Genomic_DNA"/>
</dbReference>
<dbReference type="InterPro" id="IPR036388">
    <property type="entry name" value="WH-like_DNA-bd_sf"/>
</dbReference>
<feature type="domain" description="HTH crp-type" evidence="5">
    <location>
        <begin position="160"/>
        <end position="233"/>
    </location>
</feature>
<organism evidence="6 7">
    <name type="scientific">Clostridium liquoris</name>
    <dbReference type="NCBI Taxonomy" id="1289519"/>
    <lineage>
        <taxon>Bacteria</taxon>
        <taxon>Bacillati</taxon>
        <taxon>Bacillota</taxon>
        <taxon>Clostridia</taxon>
        <taxon>Eubacteriales</taxon>
        <taxon>Clostridiaceae</taxon>
        <taxon>Clostridium</taxon>
    </lineage>
</organism>
<keyword evidence="6" id="KW-0675">Receptor</keyword>
<dbReference type="CDD" id="cd00038">
    <property type="entry name" value="CAP_ED"/>
    <property type="match status" value="1"/>
</dbReference>
<evidence type="ECO:0000313" key="7">
    <source>
        <dbReference type="Proteomes" id="UP000239706"/>
    </source>
</evidence>
<proteinExistence type="predicted"/>
<dbReference type="AlphaFoldDB" id="A0A2T0B1S1"/>
<dbReference type="GO" id="GO:0003677">
    <property type="term" value="F:DNA binding"/>
    <property type="evidence" value="ECO:0007669"/>
    <property type="project" value="UniProtKB-KW"/>
</dbReference>
<evidence type="ECO:0000259" key="5">
    <source>
        <dbReference type="PROSITE" id="PS51063"/>
    </source>
</evidence>
<dbReference type="InterPro" id="IPR014710">
    <property type="entry name" value="RmlC-like_jellyroll"/>
</dbReference>
<dbReference type="PANTHER" id="PTHR24567:SF74">
    <property type="entry name" value="HTH-TYPE TRANSCRIPTIONAL REGULATOR ARCR"/>
    <property type="match status" value="1"/>
</dbReference>